<comment type="caution">
    <text evidence="2">The sequence shown here is derived from an EMBL/GenBank/DDBJ whole genome shotgun (WGS) entry which is preliminary data.</text>
</comment>
<dbReference type="InterPro" id="IPR051082">
    <property type="entry name" value="Pentapeptide-BTB/POZ_domain"/>
</dbReference>
<gene>
    <name evidence="2" type="ORF">D1Y85_26625</name>
</gene>
<protein>
    <submittedName>
        <fullName evidence="2">Pentapeptide repeat-containing protein</fullName>
    </submittedName>
</protein>
<dbReference type="Gene3D" id="2.160.20.80">
    <property type="entry name" value="E3 ubiquitin-protein ligase SopA"/>
    <property type="match status" value="1"/>
</dbReference>
<dbReference type="PANTHER" id="PTHR14136">
    <property type="entry name" value="BTB_POZ DOMAIN-CONTAINING PROTEIN KCTD9"/>
    <property type="match status" value="1"/>
</dbReference>
<organism evidence="2 3">
    <name type="scientific">Paraburkholderia dinghuensis</name>
    <dbReference type="NCBI Taxonomy" id="2305225"/>
    <lineage>
        <taxon>Bacteria</taxon>
        <taxon>Pseudomonadati</taxon>
        <taxon>Pseudomonadota</taxon>
        <taxon>Betaproteobacteria</taxon>
        <taxon>Burkholderiales</taxon>
        <taxon>Burkholderiaceae</taxon>
        <taxon>Paraburkholderia</taxon>
    </lineage>
</organism>
<keyword evidence="1" id="KW-1133">Transmembrane helix</keyword>
<reference evidence="2 3" key="1">
    <citation type="submission" date="2018-11" db="EMBL/GenBank/DDBJ databases">
        <title>Paraburkholderia sp. DHOA04, isolated from soil.</title>
        <authorList>
            <person name="Gao Z.-H."/>
            <person name="Qiu L.-H."/>
            <person name="Fu J.-C."/>
        </authorList>
    </citation>
    <scope>NUCLEOTIDE SEQUENCE [LARGE SCALE GENOMIC DNA]</scope>
    <source>
        <strain evidence="2 3">DHOA04</strain>
    </source>
</reference>
<proteinExistence type="predicted"/>
<dbReference type="SUPFAM" id="SSF141571">
    <property type="entry name" value="Pentapeptide repeat-like"/>
    <property type="match status" value="1"/>
</dbReference>
<dbReference type="Proteomes" id="UP000272778">
    <property type="component" value="Unassembled WGS sequence"/>
</dbReference>
<dbReference type="OrthoDB" id="5519212at2"/>
<evidence type="ECO:0000256" key="1">
    <source>
        <dbReference type="SAM" id="Phobius"/>
    </source>
</evidence>
<dbReference type="Pfam" id="PF00805">
    <property type="entry name" value="Pentapeptide"/>
    <property type="match status" value="2"/>
</dbReference>
<keyword evidence="1" id="KW-0812">Transmembrane</keyword>
<dbReference type="AlphaFoldDB" id="A0A3N6M6Q3"/>
<evidence type="ECO:0000313" key="3">
    <source>
        <dbReference type="Proteomes" id="UP000272778"/>
    </source>
</evidence>
<accession>A0A3N6M6Q3</accession>
<keyword evidence="3" id="KW-1185">Reference proteome</keyword>
<dbReference type="PANTHER" id="PTHR14136:SF17">
    <property type="entry name" value="BTB_POZ DOMAIN-CONTAINING PROTEIN KCTD9"/>
    <property type="match status" value="1"/>
</dbReference>
<dbReference type="RefSeq" id="WP_124154064.1">
    <property type="nucleotide sequence ID" value="NZ_RQIS01000040.1"/>
</dbReference>
<keyword evidence="1" id="KW-0472">Membrane</keyword>
<dbReference type="InterPro" id="IPR001646">
    <property type="entry name" value="5peptide_repeat"/>
</dbReference>
<name>A0A3N6M6Q3_9BURK</name>
<feature type="transmembrane region" description="Helical" evidence="1">
    <location>
        <begin position="34"/>
        <end position="53"/>
    </location>
</feature>
<sequence length="434" mass="48068">MRKNSPSRLRLKKRFALPNTEVPKPSRWNQRWSYVNALLTLVILAASAAFAYLQNVRSEQQNRIAESTRRAGQLAEVVATFDAIQEEQRQYCHIYEDSRFCVETRSSLVEGRRAQHIADELPDQLFHVSTTLSARIVALSVALRPYQYLQFHELNPTIWESKELNCSSALVDQLNMKSARTAGLAIDRADAEILEKAPLADQLIDRAYSPERSQLLLFLAQAHVDLAPLISTGADFSRVLMDDAHLDRIVMSDASFSASRFIGASLMGASLTHTSFDETDLSCSSLMFANLNGTISRYASFAGADLARASLVHAVISNSDFRVKTLAGADLRGAILKESCLGNPESFYGATIDRMTLAGALVTSPAWLDIVARQPDSVHGFHRADWVIKAKSDTTCDGKPAYQITWPVGFDVVSYVRDHPIIPITTSSQTSQDR</sequence>
<dbReference type="EMBL" id="RQIS01000040">
    <property type="protein sequence ID" value="RQG99268.1"/>
    <property type="molecule type" value="Genomic_DNA"/>
</dbReference>
<evidence type="ECO:0000313" key="2">
    <source>
        <dbReference type="EMBL" id="RQG99268.1"/>
    </source>
</evidence>